<gene>
    <name evidence="2" type="ORF">MMYC01_208707</name>
</gene>
<keyword evidence="1" id="KW-0732">Signal</keyword>
<dbReference type="Proteomes" id="UP000078237">
    <property type="component" value="Unassembled WGS sequence"/>
</dbReference>
<dbReference type="OrthoDB" id="5409186at2759"/>
<protein>
    <submittedName>
        <fullName evidence="2">Uncharacterized protein</fullName>
    </submittedName>
</protein>
<proteinExistence type="predicted"/>
<comment type="caution">
    <text evidence="2">The sequence shown here is derived from an EMBL/GenBank/DDBJ whole genome shotgun (WGS) entry which is preliminary data.</text>
</comment>
<name>A0A175VTS3_9PEZI</name>
<accession>A0A175VTS3</accession>
<keyword evidence="3" id="KW-1185">Reference proteome</keyword>
<dbReference type="EMBL" id="LCTW02000320">
    <property type="protein sequence ID" value="KXX74783.1"/>
    <property type="molecule type" value="Genomic_DNA"/>
</dbReference>
<dbReference type="VEuPathDB" id="FungiDB:MMYC01_208707"/>
<feature type="signal peptide" evidence="1">
    <location>
        <begin position="1"/>
        <end position="20"/>
    </location>
</feature>
<reference evidence="2 3" key="1">
    <citation type="journal article" date="2016" name="Genome Announc.">
        <title>Genome Sequence of Madurella mycetomatis mm55, Isolated from a Human Mycetoma Case in Sudan.</title>
        <authorList>
            <person name="Smit S."/>
            <person name="Derks M.F."/>
            <person name="Bervoets S."/>
            <person name="Fahal A."/>
            <person name="van Leeuwen W."/>
            <person name="van Belkum A."/>
            <person name="van de Sande W.W."/>
        </authorList>
    </citation>
    <scope>NUCLEOTIDE SEQUENCE [LARGE SCALE GENOMIC DNA]</scope>
    <source>
        <strain evidence="3">mm55</strain>
    </source>
</reference>
<evidence type="ECO:0000256" key="1">
    <source>
        <dbReference type="SAM" id="SignalP"/>
    </source>
</evidence>
<evidence type="ECO:0000313" key="3">
    <source>
        <dbReference type="Proteomes" id="UP000078237"/>
    </source>
</evidence>
<feature type="chain" id="PRO_5008043293" evidence="1">
    <location>
        <begin position="21"/>
        <end position="239"/>
    </location>
</feature>
<organism evidence="2 3">
    <name type="scientific">Madurella mycetomatis</name>
    <dbReference type="NCBI Taxonomy" id="100816"/>
    <lineage>
        <taxon>Eukaryota</taxon>
        <taxon>Fungi</taxon>
        <taxon>Dikarya</taxon>
        <taxon>Ascomycota</taxon>
        <taxon>Pezizomycotina</taxon>
        <taxon>Sordariomycetes</taxon>
        <taxon>Sordariomycetidae</taxon>
        <taxon>Sordariales</taxon>
        <taxon>Sordariales incertae sedis</taxon>
        <taxon>Madurella</taxon>
    </lineage>
</organism>
<evidence type="ECO:0000313" key="2">
    <source>
        <dbReference type="EMBL" id="KXX74783.1"/>
    </source>
</evidence>
<dbReference type="AlphaFoldDB" id="A0A175VTS3"/>
<sequence length="239" mass="24269">MLARSITALAALALAATVATEPMPYKPQAMKMSVRELFGVVRREDTSGYQPEQTTCNEGNTCAEACGAGYETCSSSDDQVHCFNPTVGEICCPNRSGDSCEAGYKCAADGDGETWCCPDGMSLADCAAAYGVGELKPQAIPLVTTTTTSSSPSSTIVPPTTTKISSATVGTNSTTIAVESSTSTRSYTPSASFGGSNSTAITTVMQPLPTESNITEGAGSIAGPASALVFLVAGLAALL</sequence>
<dbReference type="STRING" id="100816.A0A175VTS3"/>